<feature type="region of interest" description="Disordered" evidence="2">
    <location>
        <begin position="408"/>
        <end position="431"/>
    </location>
</feature>
<reference evidence="5 6" key="1">
    <citation type="submission" date="2021-02" db="EMBL/GenBank/DDBJ databases">
        <title>Genome assembly of Pseudopithomyces chartarum.</title>
        <authorList>
            <person name="Jauregui R."/>
            <person name="Singh J."/>
            <person name="Voisey C."/>
        </authorList>
    </citation>
    <scope>NUCLEOTIDE SEQUENCE [LARGE SCALE GENOMIC DNA]</scope>
    <source>
        <strain evidence="5 6">AGR01</strain>
    </source>
</reference>
<dbReference type="InterPro" id="IPR007946">
    <property type="entry name" value="AAR2"/>
</dbReference>
<dbReference type="CDD" id="cd13778">
    <property type="entry name" value="Aar2_C"/>
    <property type="match status" value="1"/>
</dbReference>
<organism evidence="5 6">
    <name type="scientific">Pseudopithomyces chartarum</name>
    <dbReference type="NCBI Taxonomy" id="1892770"/>
    <lineage>
        <taxon>Eukaryota</taxon>
        <taxon>Fungi</taxon>
        <taxon>Dikarya</taxon>
        <taxon>Ascomycota</taxon>
        <taxon>Pezizomycotina</taxon>
        <taxon>Dothideomycetes</taxon>
        <taxon>Pleosporomycetidae</taxon>
        <taxon>Pleosporales</taxon>
        <taxon>Massarineae</taxon>
        <taxon>Didymosphaeriaceae</taxon>
        <taxon>Pseudopithomyces</taxon>
    </lineage>
</organism>
<dbReference type="PANTHER" id="PTHR12689">
    <property type="entry name" value="A1 CISTRON SPLICING FACTOR AAR2-RELATED"/>
    <property type="match status" value="1"/>
</dbReference>
<evidence type="ECO:0000256" key="1">
    <source>
        <dbReference type="ARBA" id="ARBA00006281"/>
    </source>
</evidence>
<feature type="domain" description="AAR2 N-terminal" evidence="4">
    <location>
        <begin position="7"/>
        <end position="151"/>
    </location>
</feature>
<gene>
    <name evidence="5" type="ORF">GRF29_112g987197</name>
</gene>
<feature type="domain" description="AAR2 C-terminal" evidence="3">
    <location>
        <begin position="190"/>
        <end position="357"/>
    </location>
</feature>
<evidence type="ECO:0000256" key="2">
    <source>
        <dbReference type="SAM" id="MobiDB-lite"/>
    </source>
</evidence>
<evidence type="ECO:0000259" key="4">
    <source>
        <dbReference type="Pfam" id="PF20981"/>
    </source>
</evidence>
<dbReference type="InterPro" id="IPR033648">
    <property type="entry name" value="AAR2_C"/>
</dbReference>
<feature type="compositionally biased region" description="Acidic residues" evidence="2">
    <location>
        <begin position="416"/>
        <end position="431"/>
    </location>
</feature>
<dbReference type="AlphaFoldDB" id="A0AAN6LUH1"/>
<dbReference type="GO" id="GO:0000244">
    <property type="term" value="P:spliceosomal tri-snRNP complex assembly"/>
    <property type="evidence" value="ECO:0007669"/>
    <property type="project" value="TreeGrafter"/>
</dbReference>
<accession>A0AAN6LUH1</accession>
<dbReference type="Gene3D" id="2.60.34.20">
    <property type="match status" value="1"/>
</dbReference>
<comment type="caution">
    <text evidence="5">The sequence shown here is derived from an EMBL/GenBank/DDBJ whole genome shotgun (WGS) entry which is preliminary data.</text>
</comment>
<dbReference type="InterPro" id="IPR038516">
    <property type="entry name" value="AAR2_N_sf"/>
</dbReference>
<dbReference type="PANTHER" id="PTHR12689:SF4">
    <property type="entry name" value="PROTEIN AAR2 HOMOLOG"/>
    <property type="match status" value="1"/>
</dbReference>
<dbReference type="InterPro" id="IPR033647">
    <property type="entry name" value="Aar2_N"/>
</dbReference>
<dbReference type="Proteomes" id="UP001280581">
    <property type="component" value="Unassembled WGS sequence"/>
</dbReference>
<comment type="similarity">
    <text evidence="1">Belongs to the AAR2 family.</text>
</comment>
<dbReference type="Gene3D" id="1.25.40.550">
    <property type="entry name" value="Aar2, C-terminal domain-like"/>
    <property type="match status" value="1"/>
</dbReference>
<dbReference type="EMBL" id="WVTA01000011">
    <property type="protein sequence ID" value="KAK3203353.1"/>
    <property type="molecule type" value="Genomic_DNA"/>
</dbReference>
<sequence>MDPASHTHCLLLLDLPPNALAGIDLLSFTTTPRFKGVKNLPPGLHFAFAATDTSLSLRHGAWFYVSPGAGPPQVFVKKWSPQTENLVAETQHAELLTWRANLGAVWKNGLTPYRQTVHAADTAEDDHFVESSDWTRLTSHISQSLLTRICGLNPDHWALTSASSAAQDLDNIPGLEASDNLLHPEKELRFFPVDLKQTWRPGATGRERTEAAQDRSWALGDLLEKHAISKHAPSCDLEILGELQFCFLMVLTLNNNSCLEQWKRLLRLLLTCRSAVKDRFHLFLELLKTLRLQLSHCADMEAAIFDLNDQGGGFLGPLLRKFRKGLDEFDGKRKADMVDEFDELQDFLQKEFGWQVDDSYVKRGMLDLEDGERVEMDMNGADEDDECGDFAPTIVELTPAQLETLNCGDAQGRLEDESEEEADLDDMDTRY</sequence>
<evidence type="ECO:0000259" key="3">
    <source>
        <dbReference type="Pfam" id="PF05282"/>
    </source>
</evidence>
<evidence type="ECO:0000313" key="6">
    <source>
        <dbReference type="Proteomes" id="UP001280581"/>
    </source>
</evidence>
<proteinExistence type="inferred from homology"/>
<dbReference type="Pfam" id="PF05282">
    <property type="entry name" value="AAR2"/>
    <property type="match status" value="1"/>
</dbReference>
<dbReference type="Pfam" id="PF20981">
    <property type="entry name" value="AAR2_1st"/>
    <property type="match status" value="1"/>
</dbReference>
<protein>
    <recommendedName>
        <fullName evidence="7">AAR2 protein</fullName>
    </recommendedName>
</protein>
<name>A0AAN6LUH1_9PLEO</name>
<dbReference type="CDD" id="cd13777">
    <property type="entry name" value="Aar2_N"/>
    <property type="match status" value="1"/>
</dbReference>
<evidence type="ECO:0000313" key="5">
    <source>
        <dbReference type="EMBL" id="KAK3203353.1"/>
    </source>
</evidence>
<keyword evidence="6" id="KW-1185">Reference proteome</keyword>
<evidence type="ECO:0008006" key="7">
    <source>
        <dbReference type="Google" id="ProtNLM"/>
    </source>
</evidence>
<dbReference type="InterPro" id="IPR038514">
    <property type="entry name" value="AAR2_C_sf"/>
</dbReference>